<evidence type="ECO:0000313" key="2">
    <source>
        <dbReference type="EMBL" id="MFC3110588.1"/>
    </source>
</evidence>
<feature type="compositionally biased region" description="Basic and acidic residues" evidence="1">
    <location>
        <begin position="1"/>
        <end position="19"/>
    </location>
</feature>
<name>A0ABV7F655_9BURK</name>
<organism evidence="2 3">
    <name type="scientific">Undibacterium arcticum</name>
    <dbReference type="NCBI Taxonomy" id="1762892"/>
    <lineage>
        <taxon>Bacteria</taxon>
        <taxon>Pseudomonadati</taxon>
        <taxon>Pseudomonadota</taxon>
        <taxon>Betaproteobacteria</taxon>
        <taxon>Burkholderiales</taxon>
        <taxon>Oxalobacteraceae</taxon>
        <taxon>Undibacterium</taxon>
    </lineage>
</organism>
<feature type="compositionally biased region" description="Basic and acidic residues" evidence="1">
    <location>
        <begin position="75"/>
        <end position="88"/>
    </location>
</feature>
<evidence type="ECO:0000256" key="1">
    <source>
        <dbReference type="SAM" id="MobiDB-lite"/>
    </source>
</evidence>
<evidence type="ECO:0000313" key="3">
    <source>
        <dbReference type="Proteomes" id="UP001595530"/>
    </source>
</evidence>
<dbReference type="EMBL" id="JBHRTP010000082">
    <property type="protein sequence ID" value="MFC3110588.1"/>
    <property type="molecule type" value="Genomic_DNA"/>
</dbReference>
<accession>A0ABV7F655</accession>
<keyword evidence="3" id="KW-1185">Reference proteome</keyword>
<gene>
    <name evidence="2" type="ORF">ACFOFO_21950</name>
</gene>
<dbReference type="Proteomes" id="UP001595530">
    <property type="component" value="Unassembled WGS sequence"/>
</dbReference>
<protein>
    <submittedName>
        <fullName evidence="2">Uncharacterized protein</fullName>
    </submittedName>
</protein>
<feature type="compositionally biased region" description="Acidic residues" evidence="1">
    <location>
        <begin position="20"/>
        <end position="31"/>
    </location>
</feature>
<comment type="caution">
    <text evidence="2">The sequence shown here is derived from an EMBL/GenBank/DDBJ whole genome shotgun (WGS) entry which is preliminary data.</text>
</comment>
<sequence>MRHRTEHGQKHEPVRRLLDEADIGSGEESDADRETQRQIEQRSESDQANPDQALDEARARQQMIEGNADVSGTLERLEKKRSLGKDDPDSLINDTDPVPPKGN</sequence>
<proteinExistence type="predicted"/>
<reference evidence="3" key="1">
    <citation type="journal article" date="2019" name="Int. J. Syst. Evol. Microbiol.">
        <title>The Global Catalogue of Microorganisms (GCM) 10K type strain sequencing project: providing services to taxonomists for standard genome sequencing and annotation.</title>
        <authorList>
            <consortium name="The Broad Institute Genomics Platform"/>
            <consortium name="The Broad Institute Genome Sequencing Center for Infectious Disease"/>
            <person name="Wu L."/>
            <person name="Ma J."/>
        </authorList>
    </citation>
    <scope>NUCLEOTIDE SEQUENCE [LARGE SCALE GENOMIC DNA]</scope>
    <source>
        <strain evidence="3">KCTC 42986</strain>
    </source>
</reference>
<feature type="region of interest" description="Disordered" evidence="1">
    <location>
        <begin position="1"/>
        <end position="103"/>
    </location>
</feature>
<dbReference type="RefSeq" id="WP_390327268.1">
    <property type="nucleotide sequence ID" value="NZ_JBHRTP010000082.1"/>
</dbReference>
<feature type="compositionally biased region" description="Basic and acidic residues" evidence="1">
    <location>
        <begin position="32"/>
        <end position="45"/>
    </location>
</feature>